<evidence type="ECO:0008006" key="4">
    <source>
        <dbReference type="Google" id="ProtNLM"/>
    </source>
</evidence>
<dbReference type="Gramene" id="rna36325">
    <property type="protein sequence ID" value="RHN51798.1"/>
    <property type="gene ID" value="gene36325"/>
</dbReference>
<keyword evidence="1" id="KW-0472">Membrane</keyword>
<keyword evidence="1" id="KW-1133">Transmembrane helix</keyword>
<evidence type="ECO:0000256" key="1">
    <source>
        <dbReference type="SAM" id="Phobius"/>
    </source>
</evidence>
<keyword evidence="1" id="KW-0812">Transmembrane</keyword>
<name>A0A396HGT1_MEDTR</name>
<reference evidence="3" key="1">
    <citation type="journal article" date="2018" name="Nat. Plants">
        <title>Whole-genome landscape of Medicago truncatula symbiotic genes.</title>
        <authorList>
            <person name="Pecrix Y."/>
            <person name="Staton S.E."/>
            <person name="Sallet E."/>
            <person name="Lelandais-Briere C."/>
            <person name="Moreau S."/>
            <person name="Carrere S."/>
            <person name="Blein T."/>
            <person name="Jardinaud M.F."/>
            <person name="Latrasse D."/>
            <person name="Zouine M."/>
            <person name="Zahm M."/>
            <person name="Kreplak J."/>
            <person name="Mayjonade B."/>
            <person name="Satge C."/>
            <person name="Perez M."/>
            <person name="Cauet S."/>
            <person name="Marande W."/>
            <person name="Chantry-Darmon C."/>
            <person name="Lopez-Roques C."/>
            <person name="Bouchez O."/>
            <person name="Berard A."/>
            <person name="Debelle F."/>
            <person name="Munos S."/>
            <person name="Bendahmane A."/>
            <person name="Berges H."/>
            <person name="Niebel A."/>
            <person name="Buitink J."/>
            <person name="Frugier F."/>
            <person name="Benhamed M."/>
            <person name="Crespi M."/>
            <person name="Gouzy J."/>
            <person name="Gamas P."/>
        </authorList>
    </citation>
    <scope>NUCLEOTIDE SEQUENCE [LARGE SCALE GENOMIC DNA]</scope>
    <source>
        <strain evidence="3">cv. Jemalong A17</strain>
    </source>
</reference>
<accession>A0A396HGT1</accession>
<dbReference type="AlphaFoldDB" id="A0A396HGT1"/>
<organism evidence="2 3">
    <name type="scientific">Medicago truncatula</name>
    <name type="common">Barrel medic</name>
    <name type="synonym">Medicago tribuloides</name>
    <dbReference type="NCBI Taxonomy" id="3880"/>
    <lineage>
        <taxon>Eukaryota</taxon>
        <taxon>Viridiplantae</taxon>
        <taxon>Streptophyta</taxon>
        <taxon>Embryophyta</taxon>
        <taxon>Tracheophyta</taxon>
        <taxon>Spermatophyta</taxon>
        <taxon>Magnoliopsida</taxon>
        <taxon>eudicotyledons</taxon>
        <taxon>Gunneridae</taxon>
        <taxon>Pentapetalae</taxon>
        <taxon>rosids</taxon>
        <taxon>fabids</taxon>
        <taxon>Fabales</taxon>
        <taxon>Fabaceae</taxon>
        <taxon>Papilionoideae</taxon>
        <taxon>50 kb inversion clade</taxon>
        <taxon>NPAAA clade</taxon>
        <taxon>Hologalegina</taxon>
        <taxon>IRL clade</taxon>
        <taxon>Trifolieae</taxon>
        <taxon>Medicago</taxon>
    </lineage>
</organism>
<comment type="caution">
    <text evidence="2">The sequence shown here is derived from an EMBL/GenBank/DDBJ whole genome shotgun (WGS) entry which is preliminary data.</text>
</comment>
<evidence type="ECO:0000313" key="3">
    <source>
        <dbReference type="Proteomes" id="UP000265566"/>
    </source>
</evidence>
<gene>
    <name evidence="2" type="ORF">MtrunA17_Chr6g0472951</name>
</gene>
<dbReference type="EMBL" id="PSQE01000006">
    <property type="protein sequence ID" value="RHN51798.1"/>
    <property type="molecule type" value="Genomic_DNA"/>
</dbReference>
<evidence type="ECO:0000313" key="2">
    <source>
        <dbReference type="EMBL" id="RHN51798.1"/>
    </source>
</evidence>
<protein>
    <recommendedName>
        <fullName evidence="4">Transmembrane protein</fullName>
    </recommendedName>
</protein>
<proteinExistence type="predicted"/>
<feature type="transmembrane region" description="Helical" evidence="1">
    <location>
        <begin position="20"/>
        <end position="38"/>
    </location>
</feature>
<sequence length="48" mass="5205">MLLCYEISPLLLGNVALRMSNLQVIVLSVQLLFVSGLASPCRLGRSDT</sequence>
<dbReference type="Proteomes" id="UP000265566">
    <property type="component" value="Chromosome 6"/>
</dbReference>